<dbReference type="Proteomes" id="UP000053989">
    <property type="component" value="Unassembled WGS sequence"/>
</dbReference>
<reference evidence="4" key="2">
    <citation type="submission" date="2015-01" db="EMBL/GenBank/DDBJ databases">
        <title>Evolutionary Origins and Diversification of the Mycorrhizal Mutualists.</title>
        <authorList>
            <consortium name="DOE Joint Genome Institute"/>
            <consortium name="Mycorrhizal Genomics Consortium"/>
            <person name="Kohler A."/>
            <person name="Kuo A."/>
            <person name="Nagy L.G."/>
            <person name="Floudas D."/>
            <person name="Copeland A."/>
            <person name="Barry K.W."/>
            <person name="Cichocki N."/>
            <person name="Veneault-Fourrey C."/>
            <person name="LaButti K."/>
            <person name="Lindquist E.A."/>
            <person name="Lipzen A."/>
            <person name="Lundell T."/>
            <person name="Morin E."/>
            <person name="Murat C."/>
            <person name="Riley R."/>
            <person name="Ohm R."/>
            <person name="Sun H."/>
            <person name="Tunlid A."/>
            <person name="Henrissat B."/>
            <person name="Grigoriev I.V."/>
            <person name="Hibbett D.S."/>
            <person name="Martin F."/>
        </authorList>
    </citation>
    <scope>NUCLEOTIDE SEQUENCE [LARGE SCALE GENOMIC DNA]</scope>
    <source>
        <strain evidence="4">Foug A</strain>
    </source>
</reference>
<gene>
    <name evidence="3" type="ORF">SCLCIDRAFT_1216521</name>
</gene>
<feature type="chain" id="PRO_5002160300" evidence="2">
    <location>
        <begin position="20"/>
        <end position="130"/>
    </location>
</feature>
<protein>
    <submittedName>
        <fullName evidence="3">Uncharacterized protein</fullName>
    </submittedName>
</protein>
<dbReference type="HOGENOM" id="CLU_1939391_0_0_1"/>
<reference evidence="3 4" key="1">
    <citation type="submission" date="2014-04" db="EMBL/GenBank/DDBJ databases">
        <authorList>
            <consortium name="DOE Joint Genome Institute"/>
            <person name="Kuo A."/>
            <person name="Kohler A."/>
            <person name="Nagy L.G."/>
            <person name="Floudas D."/>
            <person name="Copeland A."/>
            <person name="Barry K.W."/>
            <person name="Cichocki N."/>
            <person name="Veneault-Fourrey C."/>
            <person name="LaButti K."/>
            <person name="Lindquist E.A."/>
            <person name="Lipzen A."/>
            <person name="Lundell T."/>
            <person name="Morin E."/>
            <person name="Murat C."/>
            <person name="Sun H."/>
            <person name="Tunlid A."/>
            <person name="Henrissat B."/>
            <person name="Grigoriev I.V."/>
            <person name="Hibbett D.S."/>
            <person name="Martin F."/>
            <person name="Nordberg H.P."/>
            <person name="Cantor M.N."/>
            <person name="Hua S.X."/>
        </authorList>
    </citation>
    <scope>NUCLEOTIDE SEQUENCE [LARGE SCALE GENOMIC DNA]</scope>
    <source>
        <strain evidence="3 4">Foug A</strain>
    </source>
</reference>
<dbReference type="InParanoid" id="A0A0C2ZGL6"/>
<keyword evidence="2" id="KW-0732">Signal</keyword>
<evidence type="ECO:0000313" key="4">
    <source>
        <dbReference type="Proteomes" id="UP000053989"/>
    </source>
</evidence>
<feature type="signal peptide" evidence="2">
    <location>
        <begin position="1"/>
        <end position="19"/>
    </location>
</feature>
<evidence type="ECO:0000256" key="1">
    <source>
        <dbReference type="SAM" id="MobiDB-lite"/>
    </source>
</evidence>
<evidence type="ECO:0000313" key="3">
    <source>
        <dbReference type="EMBL" id="KIM60808.1"/>
    </source>
</evidence>
<proteinExistence type="predicted"/>
<dbReference type="EMBL" id="KN822058">
    <property type="protein sequence ID" value="KIM60808.1"/>
    <property type="molecule type" value="Genomic_DNA"/>
</dbReference>
<feature type="compositionally biased region" description="Polar residues" evidence="1">
    <location>
        <begin position="79"/>
        <end position="91"/>
    </location>
</feature>
<evidence type="ECO:0000256" key="2">
    <source>
        <dbReference type="SAM" id="SignalP"/>
    </source>
</evidence>
<sequence length="130" mass="12766">MRLAPLVVAALLAVGNVLASQPVLPGQPEDRAASSKSTSKSTKSSAPSTAPKTFPTFATNPPPNDTPPSAMPSATTTTYQNVTASATSTANGGLSPTGGGSTSGTLGVAVDPFYSIVGTAVVYCIVLGGL</sequence>
<organism evidence="3 4">
    <name type="scientific">Scleroderma citrinum Foug A</name>
    <dbReference type="NCBI Taxonomy" id="1036808"/>
    <lineage>
        <taxon>Eukaryota</taxon>
        <taxon>Fungi</taxon>
        <taxon>Dikarya</taxon>
        <taxon>Basidiomycota</taxon>
        <taxon>Agaricomycotina</taxon>
        <taxon>Agaricomycetes</taxon>
        <taxon>Agaricomycetidae</taxon>
        <taxon>Boletales</taxon>
        <taxon>Sclerodermatineae</taxon>
        <taxon>Sclerodermataceae</taxon>
        <taxon>Scleroderma</taxon>
    </lineage>
</organism>
<name>A0A0C2ZGL6_9AGAM</name>
<keyword evidence="4" id="KW-1185">Reference proteome</keyword>
<feature type="compositionally biased region" description="Pro residues" evidence="1">
    <location>
        <begin position="60"/>
        <end position="70"/>
    </location>
</feature>
<feature type="compositionally biased region" description="Low complexity" evidence="1">
    <location>
        <begin position="34"/>
        <end position="59"/>
    </location>
</feature>
<accession>A0A0C2ZGL6</accession>
<feature type="region of interest" description="Disordered" evidence="1">
    <location>
        <begin position="21"/>
        <end position="102"/>
    </location>
</feature>
<dbReference type="AlphaFoldDB" id="A0A0C2ZGL6"/>